<feature type="transmembrane region" description="Helical" evidence="7">
    <location>
        <begin position="285"/>
        <end position="306"/>
    </location>
</feature>
<dbReference type="CDD" id="cd06261">
    <property type="entry name" value="TM_PBP2"/>
    <property type="match status" value="1"/>
</dbReference>
<evidence type="ECO:0000256" key="3">
    <source>
        <dbReference type="ARBA" id="ARBA00022475"/>
    </source>
</evidence>
<dbReference type="OrthoDB" id="2063054at2"/>
<evidence type="ECO:0000256" key="8">
    <source>
        <dbReference type="SAM" id="MobiDB-lite"/>
    </source>
</evidence>
<dbReference type="RefSeq" id="WP_110126694.1">
    <property type="nucleotide sequence ID" value="NZ_QHLY01000010.1"/>
</dbReference>
<feature type="transmembrane region" description="Helical" evidence="7">
    <location>
        <begin position="225"/>
        <end position="250"/>
    </location>
</feature>
<keyword evidence="11" id="KW-1185">Reference proteome</keyword>
<feature type="transmembrane region" description="Helical" evidence="7">
    <location>
        <begin position="50"/>
        <end position="72"/>
    </location>
</feature>
<accession>A0A317ZWH6</accession>
<dbReference type="InterPro" id="IPR000515">
    <property type="entry name" value="MetI-like"/>
</dbReference>
<dbReference type="EMBL" id="QHLY01000010">
    <property type="protein sequence ID" value="PXA69803.1"/>
    <property type="molecule type" value="Genomic_DNA"/>
</dbReference>
<feature type="region of interest" description="Disordered" evidence="8">
    <location>
        <begin position="1"/>
        <end position="42"/>
    </location>
</feature>
<feature type="transmembrane region" description="Helical" evidence="7">
    <location>
        <begin position="118"/>
        <end position="139"/>
    </location>
</feature>
<keyword evidence="5 7" id="KW-1133">Transmembrane helix</keyword>
<evidence type="ECO:0000313" key="11">
    <source>
        <dbReference type="Proteomes" id="UP000246722"/>
    </source>
</evidence>
<dbReference type="SUPFAM" id="SSF161098">
    <property type="entry name" value="MetI-like"/>
    <property type="match status" value="1"/>
</dbReference>
<reference evidence="10 11" key="1">
    <citation type="submission" date="2018-05" db="EMBL/GenBank/DDBJ databases">
        <title>Genetic diversity of glacier-inhabiting Cryobacterium bacteria in China and description of Cryobacterium mengkeensis sp. nov. and Arthrobacter glacialis sp. nov.</title>
        <authorList>
            <person name="Liu Q."/>
            <person name="Xin Y.-H."/>
        </authorList>
    </citation>
    <scope>NUCLEOTIDE SEQUENCE [LARGE SCALE GENOMIC DNA]</scope>
    <source>
        <strain evidence="10 11">SK-1</strain>
    </source>
</reference>
<protein>
    <submittedName>
        <fullName evidence="10">Sugar ABC transporter permease</fullName>
    </submittedName>
</protein>
<keyword evidence="4 7" id="KW-0812">Transmembrane</keyword>
<dbReference type="InterPro" id="IPR035906">
    <property type="entry name" value="MetI-like_sf"/>
</dbReference>
<keyword evidence="2 7" id="KW-0813">Transport</keyword>
<dbReference type="Proteomes" id="UP000246722">
    <property type="component" value="Unassembled WGS sequence"/>
</dbReference>
<dbReference type="GO" id="GO:0055085">
    <property type="term" value="P:transmembrane transport"/>
    <property type="evidence" value="ECO:0007669"/>
    <property type="project" value="InterPro"/>
</dbReference>
<gene>
    <name evidence="10" type="ORF">CTB96_09500</name>
</gene>
<keyword evidence="6 7" id="KW-0472">Membrane</keyword>
<evidence type="ECO:0000256" key="5">
    <source>
        <dbReference type="ARBA" id="ARBA00022989"/>
    </source>
</evidence>
<comment type="similarity">
    <text evidence="7">Belongs to the binding-protein-dependent transport system permease family.</text>
</comment>
<evidence type="ECO:0000256" key="6">
    <source>
        <dbReference type="ARBA" id="ARBA00023136"/>
    </source>
</evidence>
<feature type="transmembrane region" description="Helical" evidence="7">
    <location>
        <begin position="151"/>
        <end position="173"/>
    </location>
</feature>
<evidence type="ECO:0000256" key="2">
    <source>
        <dbReference type="ARBA" id="ARBA00022448"/>
    </source>
</evidence>
<dbReference type="PROSITE" id="PS50928">
    <property type="entry name" value="ABC_TM1"/>
    <property type="match status" value="1"/>
</dbReference>
<comment type="subcellular location">
    <subcellularLocation>
        <location evidence="1 7">Cell membrane</location>
        <topology evidence="1 7">Multi-pass membrane protein</topology>
    </subcellularLocation>
</comment>
<dbReference type="GO" id="GO:0005886">
    <property type="term" value="C:plasma membrane"/>
    <property type="evidence" value="ECO:0007669"/>
    <property type="project" value="UniProtKB-SubCell"/>
</dbReference>
<evidence type="ECO:0000256" key="1">
    <source>
        <dbReference type="ARBA" id="ARBA00004651"/>
    </source>
</evidence>
<dbReference type="Gene3D" id="1.10.3720.10">
    <property type="entry name" value="MetI-like"/>
    <property type="match status" value="1"/>
</dbReference>
<evidence type="ECO:0000259" key="9">
    <source>
        <dbReference type="PROSITE" id="PS50928"/>
    </source>
</evidence>
<keyword evidence="3" id="KW-1003">Cell membrane</keyword>
<feature type="domain" description="ABC transmembrane type-1" evidence="9">
    <location>
        <begin position="114"/>
        <end position="306"/>
    </location>
</feature>
<dbReference type="PANTHER" id="PTHR43744">
    <property type="entry name" value="ABC TRANSPORTER PERMEASE PROTEIN MG189-RELATED-RELATED"/>
    <property type="match status" value="1"/>
</dbReference>
<name>A0A317ZWH6_9MICO</name>
<dbReference type="AlphaFoldDB" id="A0A317ZWH6"/>
<evidence type="ECO:0000313" key="10">
    <source>
        <dbReference type="EMBL" id="PXA69803.1"/>
    </source>
</evidence>
<dbReference type="Pfam" id="PF00528">
    <property type="entry name" value="BPD_transp_1"/>
    <property type="match status" value="1"/>
</dbReference>
<comment type="caution">
    <text evidence="10">The sequence shown here is derived from an EMBL/GenBank/DDBJ whole genome shotgun (WGS) entry which is preliminary data.</text>
</comment>
<evidence type="ECO:0000256" key="7">
    <source>
        <dbReference type="RuleBase" id="RU363032"/>
    </source>
</evidence>
<dbReference type="PANTHER" id="PTHR43744:SF12">
    <property type="entry name" value="ABC TRANSPORTER PERMEASE PROTEIN MG189-RELATED"/>
    <property type="match status" value="1"/>
</dbReference>
<feature type="compositionally biased region" description="Low complexity" evidence="8">
    <location>
        <begin position="7"/>
        <end position="42"/>
    </location>
</feature>
<proteinExistence type="inferred from homology"/>
<feature type="transmembrane region" description="Helical" evidence="7">
    <location>
        <begin position="185"/>
        <end position="204"/>
    </location>
</feature>
<sequence length="321" mass="34981">MSTSTSLPGPAAAAPLLDPQAGLPGRTPVRSGRSSSSTPSALSRTSRYKLGNVLVTVILSLGAIVMLGPLLWTFSTSLKTHDAIFALPPQWIPDPVVWENYLRVWSAGPLLSGIRNSLIVAATVTVVGSLTSSVAAFAFAKMRMPFKNAAFLMLLAGLMIPFPTIMIPQFMVFAEIGWVDTLLPLIVPGLFGNIIMIFFLKQYLENVPDSIIEAAKLDGASYLQIFWRLIFPAIRPAMAAQFILWFMAVWNDYLAPIIYLNTPEKQTLQLVIASFNAQYASQTDYPLIMAASFIALLPVLIVFIVFQRQIIESVALTGGKG</sequence>
<organism evidence="10 11">
    <name type="scientific">Cryobacterium arcticum</name>
    <dbReference type="NCBI Taxonomy" id="670052"/>
    <lineage>
        <taxon>Bacteria</taxon>
        <taxon>Bacillati</taxon>
        <taxon>Actinomycetota</taxon>
        <taxon>Actinomycetes</taxon>
        <taxon>Micrococcales</taxon>
        <taxon>Microbacteriaceae</taxon>
        <taxon>Cryobacterium</taxon>
    </lineage>
</organism>
<evidence type="ECO:0000256" key="4">
    <source>
        <dbReference type="ARBA" id="ARBA00022692"/>
    </source>
</evidence>